<accession>A0A976UAF8</accession>
<protein>
    <submittedName>
        <fullName evidence="1">Uncharacterized protein</fullName>
    </submittedName>
</protein>
<evidence type="ECO:0000313" key="1">
    <source>
        <dbReference type="EMBL" id="UVF62267.1"/>
    </source>
</evidence>
<reference evidence="1 2" key="1">
    <citation type="submission" date="2022-05" db="EMBL/GenBank/DDBJ databases">
        <title>Diverse viruses of marine archaea discovered using metagenomics.</title>
        <authorList>
            <person name="Zhou Y."/>
        </authorList>
    </citation>
    <scope>NUCLEOTIDE SEQUENCE [LARGE SCALE GENOMIC DNA]</scope>
    <source>
        <strain evidence="1">YSH_1032793</strain>
    </source>
</reference>
<organism evidence="1 2">
    <name type="scientific">Nitrososphaeria virus YSH_1032793</name>
    <dbReference type="NCBI Taxonomy" id="3071320"/>
    <lineage>
        <taxon>Viruses</taxon>
        <taxon>Duplodnaviria</taxon>
        <taxon>Heunggongvirae</taxon>
        <taxon>Uroviricota</taxon>
        <taxon>Caudoviricetes</taxon>
        <taxon>Juravirales</taxon>
        <taxon>Yanlukaviridae</taxon>
        <taxon>Sweetvirus</taxon>
        <taxon>Sweetvirus yangshanense</taxon>
    </lineage>
</organism>
<sequence length="67" mass="8147">MRKFKIHIPKYILDVKIVRTGQGIYTPQIKHNTTDDRARKWIEKNGWRLMEELCRMKIKDFNKSQTV</sequence>
<dbReference type="EMBL" id="ON649698">
    <property type="protein sequence ID" value="UVF62267.1"/>
    <property type="molecule type" value="Genomic_DNA"/>
</dbReference>
<name>A0A976UAF8_9CAUD</name>
<keyword evidence="2" id="KW-1185">Reference proteome</keyword>
<dbReference type="Proteomes" id="UP001156951">
    <property type="component" value="Segment"/>
</dbReference>
<proteinExistence type="predicted"/>
<evidence type="ECO:0000313" key="2">
    <source>
        <dbReference type="Proteomes" id="UP001156951"/>
    </source>
</evidence>